<evidence type="ECO:0000256" key="1">
    <source>
        <dbReference type="SAM" id="Coils"/>
    </source>
</evidence>
<dbReference type="KEGG" id="tpt:Tpet_0282"/>
<sequence length="119" mass="14176">MYEEYIRAWVERKKREEEKMKLLAQKALKEAKRVAEVLRERYGVRRAVLFGSLAKYLRGTGEFTERSDIDLAVEGLPKEEYFRVLSEINRFSEFEIDLIDLEGCPEFLKRLIEREGIEI</sequence>
<dbReference type="InterPro" id="IPR052930">
    <property type="entry name" value="TA_antitoxin_MntA"/>
</dbReference>
<organism evidence="3 4">
    <name type="scientific">Thermotoga petrophila (strain ATCC BAA-488 / DSM 13995 / JCM 10881 / RKU-1)</name>
    <dbReference type="NCBI Taxonomy" id="390874"/>
    <lineage>
        <taxon>Bacteria</taxon>
        <taxon>Thermotogati</taxon>
        <taxon>Thermotogota</taxon>
        <taxon>Thermotogae</taxon>
        <taxon>Thermotogales</taxon>
        <taxon>Thermotogaceae</taxon>
        <taxon>Thermotoga</taxon>
    </lineage>
</organism>
<evidence type="ECO:0000259" key="2">
    <source>
        <dbReference type="Pfam" id="PF18765"/>
    </source>
</evidence>
<accession>A5IJD8</accession>
<proteinExistence type="predicted"/>
<reference evidence="4" key="1">
    <citation type="submission" date="2007-05" db="EMBL/GenBank/DDBJ databases">
        <title>Complete sequence of Thermotoga petrophila RKU-1.</title>
        <authorList>
            <consortium name="US DOE Joint Genome Institute"/>
            <person name="Copeland A."/>
            <person name="Lucas S."/>
            <person name="Lapidus A."/>
            <person name="Barry K."/>
            <person name="Glavina del Rio T."/>
            <person name="Dalin E."/>
            <person name="Tice H."/>
            <person name="Pitluck S."/>
            <person name="Sims D."/>
            <person name="Brettin T."/>
            <person name="Bruce D."/>
            <person name="Detter J.C."/>
            <person name="Han C."/>
            <person name="Tapia R."/>
            <person name="Schmutz J."/>
            <person name="Larimer F."/>
            <person name="Land M."/>
            <person name="Hauser L."/>
            <person name="Kyrpides N."/>
            <person name="Mikhailova N."/>
            <person name="Nelson K."/>
            <person name="Gogarten J.P."/>
            <person name="Noll K."/>
            <person name="Richardson P."/>
        </authorList>
    </citation>
    <scope>NUCLEOTIDE SEQUENCE [LARGE SCALE GENOMIC DNA]</scope>
    <source>
        <strain evidence="4">ATCC BAA-488 / DSM 13995 / JCM 10881 / RKU-1</strain>
    </source>
</reference>
<name>A5IJD8_THEP1</name>
<dbReference type="EMBL" id="CP000702">
    <property type="protein sequence ID" value="ABQ46311.1"/>
    <property type="molecule type" value="Genomic_DNA"/>
</dbReference>
<evidence type="ECO:0000313" key="3">
    <source>
        <dbReference type="EMBL" id="ABQ46311.1"/>
    </source>
</evidence>
<dbReference type="PANTHER" id="PTHR43852">
    <property type="entry name" value="NUCLEOTIDYLTRANSFERASE"/>
    <property type="match status" value="1"/>
</dbReference>
<dbReference type="PIRSF" id="PIRSF020217">
    <property type="entry name" value="UCP020217"/>
    <property type="match status" value="1"/>
</dbReference>
<dbReference type="AlphaFoldDB" id="A5IJD8"/>
<feature type="domain" description="Polymerase beta nucleotidyltransferase" evidence="2">
    <location>
        <begin position="33"/>
        <end position="119"/>
    </location>
</feature>
<dbReference type="InterPro" id="IPR024700">
    <property type="entry name" value="UCP020217"/>
</dbReference>
<keyword evidence="1" id="KW-0175">Coiled coil</keyword>
<dbReference type="HOGENOM" id="CLU_127610_1_1_0"/>
<evidence type="ECO:0000313" key="4">
    <source>
        <dbReference type="Proteomes" id="UP000006558"/>
    </source>
</evidence>
<dbReference type="InterPro" id="IPR043519">
    <property type="entry name" value="NT_sf"/>
</dbReference>
<dbReference type="eggNOG" id="COG1669">
    <property type="taxonomic scope" value="Bacteria"/>
</dbReference>
<dbReference type="CDD" id="cd05403">
    <property type="entry name" value="NT_KNTase_like"/>
    <property type="match status" value="1"/>
</dbReference>
<dbReference type="InterPro" id="IPR041633">
    <property type="entry name" value="Polbeta"/>
</dbReference>
<dbReference type="RefSeq" id="WP_011942949.1">
    <property type="nucleotide sequence ID" value="NC_009486.1"/>
</dbReference>
<dbReference type="Pfam" id="PF18765">
    <property type="entry name" value="Polbeta"/>
    <property type="match status" value="1"/>
</dbReference>
<dbReference type="STRING" id="390874.Tpet_0282"/>
<reference evidence="3 4" key="2">
    <citation type="journal article" date="2009" name="Proc. Natl. Acad. Sci. U.S.A.">
        <title>On the chimeric nature, thermophilic origin, and phylogenetic placement of the Thermotogales.</title>
        <authorList>
            <person name="Zhaxybayeva O."/>
            <person name="Swithers K.S."/>
            <person name="Lapierre P."/>
            <person name="Fournier G.P."/>
            <person name="Bickhart D.M."/>
            <person name="DeBoy R.T."/>
            <person name="Nelson K.E."/>
            <person name="Nesbo C.L."/>
            <person name="Doolittle W.F."/>
            <person name="Gogarten J.P."/>
            <person name="Noll K.M."/>
        </authorList>
    </citation>
    <scope>NUCLEOTIDE SEQUENCE [LARGE SCALE GENOMIC DNA]</scope>
    <source>
        <strain evidence="4">ATCC BAA-488 / DSM 13995 / JCM 10881 / RKU-1</strain>
    </source>
</reference>
<dbReference type="PANTHER" id="PTHR43852:SF2">
    <property type="entry name" value="PROTEIN ADENYLYLTRANSFERASE MNTA"/>
    <property type="match status" value="1"/>
</dbReference>
<gene>
    <name evidence="3" type="ordered locus">Tpet_0282</name>
</gene>
<dbReference type="Proteomes" id="UP000006558">
    <property type="component" value="Chromosome"/>
</dbReference>
<protein>
    <submittedName>
        <fullName evidence="3">DNA polymerase, beta domain protein region</fullName>
    </submittedName>
</protein>
<dbReference type="Gene3D" id="3.30.460.10">
    <property type="entry name" value="Beta Polymerase, domain 2"/>
    <property type="match status" value="1"/>
</dbReference>
<dbReference type="SUPFAM" id="SSF81301">
    <property type="entry name" value="Nucleotidyltransferase"/>
    <property type="match status" value="1"/>
</dbReference>
<feature type="coiled-coil region" evidence="1">
    <location>
        <begin position="6"/>
        <end position="41"/>
    </location>
</feature>